<protein>
    <submittedName>
        <fullName evidence="2">Uncharacterized protein</fullName>
    </submittedName>
</protein>
<dbReference type="Proteomes" id="UP000663855">
    <property type="component" value="Unassembled WGS sequence"/>
</dbReference>
<proteinExistence type="predicted"/>
<name>A0A814S1M3_9BILA</name>
<feature type="compositionally biased region" description="Polar residues" evidence="1">
    <location>
        <begin position="244"/>
        <end position="258"/>
    </location>
</feature>
<evidence type="ECO:0000313" key="2">
    <source>
        <dbReference type="EMBL" id="CAF1140222.1"/>
    </source>
</evidence>
<evidence type="ECO:0000313" key="3">
    <source>
        <dbReference type="EMBL" id="CAF3805880.1"/>
    </source>
</evidence>
<accession>A0A814S1M3</accession>
<sequence>MSITNLYLNIDHLSPEILLYTDEKFYKFVETFLGSLHARILQYQHINSVPCFLLTEDPCDMLLLDIDDPELEKLTKEVCVRLKNNQLILRTGICNSFKCLRETLLKKTEEFLKITSGLSSSPSLPLALDEHKTYLLNFIRQWCNDNKEHLNLDEFDLKEGIDFVFDFSNPNDNLQGTVHCKCGTRINLGKNGPKFQLSNFYKHLKDSKCLNILELKKKNEARLQLRQISLSNSLTLTTNASVSSDVPANLTSTSPSGTNEKRKYDHQNSQRQKKTKNNFHIVYNLF</sequence>
<feature type="region of interest" description="Disordered" evidence="1">
    <location>
        <begin position="244"/>
        <end position="274"/>
    </location>
</feature>
<comment type="caution">
    <text evidence="2">The sequence shown here is derived from an EMBL/GenBank/DDBJ whole genome shotgun (WGS) entry which is preliminary data.</text>
</comment>
<organism evidence="2 4">
    <name type="scientific">Rotaria magnacalcarata</name>
    <dbReference type="NCBI Taxonomy" id="392030"/>
    <lineage>
        <taxon>Eukaryota</taxon>
        <taxon>Metazoa</taxon>
        <taxon>Spiralia</taxon>
        <taxon>Gnathifera</taxon>
        <taxon>Rotifera</taxon>
        <taxon>Eurotatoria</taxon>
        <taxon>Bdelloidea</taxon>
        <taxon>Philodinida</taxon>
        <taxon>Philodinidae</taxon>
        <taxon>Rotaria</taxon>
    </lineage>
</organism>
<gene>
    <name evidence="3" type="ORF">BYL167_LOCUS3260</name>
    <name evidence="2" type="ORF">CJN711_LOCUS9004</name>
</gene>
<dbReference type="EMBL" id="CAJNOV010003405">
    <property type="protein sequence ID" value="CAF1140222.1"/>
    <property type="molecule type" value="Genomic_DNA"/>
</dbReference>
<reference evidence="2" key="1">
    <citation type="submission" date="2021-02" db="EMBL/GenBank/DDBJ databases">
        <authorList>
            <person name="Nowell W R."/>
        </authorList>
    </citation>
    <scope>NUCLEOTIDE SEQUENCE</scope>
</reference>
<dbReference type="EMBL" id="CAJOBH010000618">
    <property type="protein sequence ID" value="CAF3805880.1"/>
    <property type="molecule type" value="Genomic_DNA"/>
</dbReference>
<evidence type="ECO:0000313" key="4">
    <source>
        <dbReference type="Proteomes" id="UP000663855"/>
    </source>
</evidence>
<evidence type="ECO:0000256" key="1">
    <source>
        <dbReference type="SAM" id="MobiDB-lite"/>
    </source>
</evidence>
<dbReference type="AlphaFoldDB" id="A0A814S1M3"/>
<dbReference type="Proteomes" id="UP000681967">
    <property type="component" value="Unassembled WGS sequence"/>
</dbReference>
<feature type="compositionally biased region" description="Basic and acidic residues" evidence="1">
    <location>
        <begin position="259"/>
        <end position="268"/>
    </location>
</feature>